<dbReference type="KEGG" id="vg:19620147"/>
<evidence type="ECO:0000313" key="1">
    <source>
        <dbReference type="EMBL" id="AIB03168.1"/>
    </source>
</evidence>
<dbReference type="EMBL" id="KJ705001">
    <property type="protein sequence ID" value="AIB03168.1"/>
    <property type="molecule type" value="Genomic_DNA"/>
</dbReference>
<gene>
    <name evidence="1" type="ORF">BoHV6ORF10</name>
</gene>
<reference evidence="1 2" key="1">
    <citation type="journal article" date="2014" name="J. Gen. Virol.">
        <title>Novel gammaherpesvirus functions encoded by bovine herpesvirus 6 (bovine lymphotropic virus).</title>
        <authorList>
            <person name="Jia J."/>
            <person name="Delhon G."/>
            <person name="Tulman E.R."/>
            <person name="Diel D.G."/>
            <person name="Osorio F.A."/>
            <person name="Wen X."/>
            <person name="Kutish G.F."/>
            <person name="Rock D.L."/>
        </authorList>
    </citation>
    <scope>NUCLEOTIDE SEQUENCE [LARGE SCALE GENOMIC DNA]</scope>
    <source>
        <strain evidence="1">Pennsylvania 47</strain>
    </source>
</reference>
<dbReference type="GeneID" id="19620147"/>
<dbReference type="RefSeq" id="YP_009041992.1">
    <property type="nucleotide sequence ID" value="NC_024303.1"/>
</dbReference>
<evidence type="ECO:0000313" key="2">
    <source>
        <dbReference type="Proteomes" id="UP000121539"/>
    </source>
</evidence>
<dbReference type="InterPro" id="IPR006882">
    <property type="entry name" value="Herpes_Orf11"/>
</dbReference>
<name>A0A060CXH2_9GAMA</name>
<proteinExistence type="predicted"/>
<protein>
    <submittedName>
        <fullName evidence="1">ORF10</fullName>
    </submittedName>
</protein>
<sequence>MGDVTVNLGLWSVKITNGLFILTNNNELKFSSKTSQLCLPYSVLQIADQIVSHGLVDCLFNVDAIKRSCAVLLQYEPHHSYKIFPTCVSDLSFDLVVLVKSNCHVLQPHAFHVLLAFVSPIPSSVVACNLNKDQEPVFVPAHYHTGVLSTVQQAPHTVLQLTSPAIRNASNEYEFFFCGPNFQKCVQLQDVSVKNDSSLDELEVKSLCIQQVSSDFFKVSFSLLPNCLLDTVYFKAKIVISTVPQVLFLHYLGWYSLNSCCQVVPFYIDQEKSLKPYETCKVKVKTMFAMNDSSAKPVKVFVCGVSQPALYVSESKVWHPLSPCSISIHNISSRYLTIDSTSLIAVGLLLHSQDSQAPDDQVSFNSRTGTVEWHGFTIDKEHLFTWPYHIALRETCLEEPMVF</sequence>
<dbReference type="Proteomes" id="UP000121539">
    <property type="component" value="Segment"/>
</dbReference>
<organism evidence="1 2">
    <name type="scientific">Bovine gammaherpesvirus 6</name>
    <dbReference type="NCBI Taxonomy" id="1504288"/>
    <lineage>
        <taxon>Viruses</taxon>
        <taxon>Duplodnaviria</taxon>
        <taxon>Heunggongvirae</taxon>
        <taxon>Peploviricota</taxon>
        <taxon>Herviviricetes</taxon>
        <taxon>Herpesvirales</taxon>
        <taxon>Orthoherpesviridae</taxon>
        <taxon>Gammaherpesvirinae</taxon>
        <taxon>Macavirus</taxon>
        <taxon>Macavirus bovinegamma6</taxon>
    </lineage>
</organism>
<keyword evidence="2" id="KW-1185">Reference proteome</keyword>
<dbReference type="Pfam" id="PF04797">
    <property type="entry name" value="Herpes_ORF11"/>
    <property type="match status" value="1"/>
</dbReference>
<accession>A0A060CXH2</accession>
<dbReference type="OrthoDB" id="7166at10239"/>